<feature type="transmembrane region" description="Helical" evidence="1">
    <location>
        <begin position="147"/>
        <end position="166"/>
    </location>
</feature>
<comment type="caution">
    <text evidence="2">The sequence shown here is derived from an EMBL/GenBank/DDBJ whole genome shotgun (WGS) entry which is preliminary data.</text>
</comment>
<keyword evidence="1" id="KW-1133">Transmembrane helix</keyword>
<proteinExistence type="predicted"/>
<accession>A0ABP6QBV8</accession>
<dbReference type="Proteomes" id="UP001501237">
    <property type="component" value="Unassembled WGS sequence"/>
</dbReference>
<name>A0ABP6QBV8_9ACTN</name>
<gene>
    <name evidence="2" type="ORF">GCM10010468_41530</name>
</gene>
<keyword evidence="1" id="KW-0472">Membrane</keyword>
<sequence>MTLISAQLAVAHESNNTNEITSDDAGITTVGDIVFESSALVQFVVLATAILAVTGEYGTGSIRGSLQAVPVRGRLLLAKAAVLAPVMFVAGTALALLGGLTAEPLLGEWGSTEGFPLDILQAGIYLAAAAVLVVGLAAALRSTAGALTAAFLLLTVLPVVIGNSTLGSALPSMAGLHFMQDDTEPYGPAAALLILAAWTAALFLAGREVMRRRDA</sequence>
<keyword evidence="3" id="KW-1185">Reference proteome</keyword>
<organism evidence="2 3">
    <name type="scientific">Actinocorallia longicatena</name>
    <dbReference type="NCBI Taxonomy" id="111803"/>
    <lineage>
        <taxon>Bacteria</taxon>
        <taxon>Bacillati</taxon>
        <taxon>Actinomycetota</taxon>
        <taxon>Actinomycetes</taxon>
        <taxon>Streptosporangiales</taxon>
        <taxon>Thermomonosporaceae</taxon>
        <taxon>Actinocorallia</taxon>
    </lineage>
</organism>
<feature type="transmembrane region" description="Helical" evidence="1">
    <location>
        <begin position="186"/>
        <end position="205"/>
    </location>
</feature>
<dbReference type="EMBL" id="BAAAUV010000009">
    <property type="protein sequence ID" value="GAA3218198.1"/>
    <property type="molecule type" value="Genomic_DNA"/>
</dbReference>
<evidence type="ECO:0000313" key="3">
    <source>
        <dbReference type="Proteomes" id="UP001501237"/>
    </source>
</evidence>
<evidence type="ECO:0000313" key="2">
    <source>
        <dbReference type="EMBL" id="GAA3218198.1"/>
    </source>
</evidence>
<evidence type="ECO:0008006" key="4">
    <source>
        <dbReference type="Google" id="ProtNLM"/>
    </source>
</evidence>
<evidence type="ECO:0000256" key="1">
    <source>
        <dbReference type="SAM" id="Phobius"/>
    </source>
</evidence>
<keyword evidence="1" id="KW-0812">Transmembrane</keyword>
<protein>
    <recommendedName>
        <fullName evidence="4">ABC-2 type transport system permease protein</fullName>
    </recommendedName>
</protein>
<reference evidence="3" key="1">
    <citation type="journal article" date="2019" name="Int. J. Syst. Evol. Microbiol.">
        <title>The Global Catalogue of Microorganisms (GCM) 10K type strain sequencing project: providing services to taxonomists for standard genome sequencing and annotation.</title>
        <authorList>
            <consortium name="The Broad Institute Genomics Platform"/>
            <consortium name="The Broad Institute Genome Sequencing Center for Infectious Disease"/>
            <person name="Wu L."/>
            <person name="Ma J."/>
        </authorList>
    </citation>
    <scope>NUCLEOTIDE SEQUENCE [LARGE SCALE GENOMIC DNA]</scope>
    <source>
        <strain evidence="3">JCM 9377</strain>
    </source>
</reference>
<feature type="transmembrane region" description="Helical" evidence="1">
    <location>
        <begin position="39"/>
        <end position="59"/>
    </location>
</feature>
<feature type="transmembrane region" description="Helical" evidence="1">
    <location>
        <begin position="122"/>
        <end position="140"/>
    </location>
</feature>
<feature type="transmembrane region" description="Helical" evidence="1">
    <location>
        <begin position="80"/>
        <end position="102"/>
    </location>
</feature>